<accession>A0A1B7NKZ7</accession>
<evidence type="ECO:0000313" key="2">
    <source>
        <dbReference type="EMBL" id="OAX77509.1"/>
    </source>
</evidence>
<reference evidence="2 3" key="1">
    <citation type="submission" date="2015-07" db="EMBL/GenBank/DDBJ databases">
        <title>Emmonsia species relationships and genome sequence.</title>
        <authorList>
            <person name="Cuomo C.A."/>
            <person name="Schwartz I.S."/>
            <person name="Kenyon C."/>
            <person name="de Hoog G.S."/>
            <person name="Govender N.P."/>
            <person name="Botha A."/>
            <person name="Moreno L."/>
            <person name="de Vries M."/>
            <person name="Munoz J.F."/>
            <person name="Stielow J.B."/>
        </authorList>
    </citation>
    <scope>NUCLEOTIDE SEQUENCE [LARGE SCALE GENOMIC DNA]</scope>
    <source>
        <strain evidence="2 3">CBS 136260</strain>
    </source>
</reference>
<evidence type="ECO:0000256" key="1">
    <source>
        <dbReference type="SAM" id="MobiDB-lite"/>
    </source>
</evidence>
<proteinExistence type="predicted"/>
<organism evidence="2 3">
    <name type="scientific">Emergomyces africanus</name>
    <dbReference type="NCBI Taxonomy" id="1955775"/>
    <lineage>
        <taxon>Eukaryota</taxon>
        <taxon>Fungi</taxon>
        <taxon>Dikarya</taxon>
        <taxon>Ascomycota</taxon>
        <taxon>Pezizomycotina</taxon>
        <taxon>Eurotiomycetes</taxon>
        <taxon>Eurotiomycetidae</taxon>
        <taxon>Onygenales</taxon>
        <taxon>Ajellomycetaceae</taxon>
        <taxon>Emergomyces</taxon>
    </lineage>
</organism>
<keyword evidence="3" id="KW-1185">Reference proteome</keyword>
<comment type="caution">
    <text evidence="2">The sequence shown here is derived from an EMBL/GenBank/DDBJ whole genome shotgun (WGS) entry which is preliminary data.</text>
</comment>
<feature type="non-terminal residue" evidence="2">
    <location>
        <position position="1"/>
    </location>
</feature>
<name>A0A1B7NKZ7_9EURO</name>
<protein>
    <submittedName>
        <fullName evidence="2">Uncharacterized protein</fullName>
    </submittedName>
</protein>
<feature type="compositionally biased region" description="Basic and acidic residues" evidence="1">
    <location>
        <begin position="59"/>
        <end position="68"/>
    </location>
</feature>
<gene>
    <name evidence="2" type="ORF">ACJ72_08192</name>
</gene>
<sequence>GPSSVGNRDMNPSKPTVAMRVHPRIPAVGRRKLTVSKPQTNASVQSKHPSTNDQPSFKQDNKQVDKMHQSGKHSR</sequence>
<dbReference type="EMBL" id="LGUA01002420">
    <property type="protein sequence ID" value="OAX77509.1"/>
    <property type="molecule type" value="Genomic_DNA"/>
</dbReference>
<dbReference type="Proteomes" id="UP000091918">
    <property type="component" value="Unassembled WGS sequence"/>
</dbReference>
<evidence type="ECO:0000313" key="3">
    <source>
        <dbReference type="Proteomes" id="UP000091918"/>
    </source>
</evidence>
<feature type="compositionally biased region" description="Polar residues" evidence="1">
    <location>
        <begin position="36"/>
        <end position="58"/>
    </location>
</feature>
<feature type="region of interest" description="Disordered" evidence="1">
    <location>
        <begin position="1"/>
        <end position="75"/>
    </location>
</feature>
<dbReference type="AlphaFoldDB" id="A0A1B7NKZ7"/>